<dbReference type="Pfam" id="PF17289">
    <property type="entry name" value="Terminase_6C"/>
    <property type="match status" value="1"/>
</dbReference>
<dbReference type="Gene3D" id="3.30.420.240">
    <property type="match status" value="1"/>
</dbReference>
<feature type="domain" description="Terminase large subunit gp17-like C-terminal" evidence="2">
    <location>
        <begin position="324"/>
        <end position="466"/>
    </location>
</feature>
<dbReference type="Proteomes" id="UP000749311">
    <property type="component" value="Unassembled WGS sequence"/>
</dbReference>
<dbReference type="InterPro" id="IPR006517">
    <property type="entry name" value="Phage_terminase_lsu-like_C"/>
</dbReference>
<name>A0ABX0SG50_9ACTN</name>
<proteinExistence type="predicted"/>
<gene>
    <name evidence="3" type="ORF">FB473_001954</name>
</gene>
<dbReference type="RefSeq" id="WP_167166893.1">
    <property type="nucleotide sequence ID" value="NZ_JAAMOZ010000001.1"/>
</dbReference>
<protein>
    <submittedName>
        <fullName evidence="3">Phage terminase large subunit-like protein</fullName>
    </submittedName>
</protein>
<comment type="caution">
    <text evidence="3">The sequence shown here is derived from an EMBL/GenBank/DDBJ whole genome shotgun (WGS) entry which is preliminary data.</text>
</comment>
<keyword evidence="4" id="KW-1185">Reference proteome</keyword>
<dbReference type="Pfam" id="PF03237">
    <property type="entry name" value="Terminase_6N"/>
    <property type="match status" value="1"/>
</dbReference>
<organism evidence="3 4">
    <name type="scientific">Brooklawnia cerclae</name>
    <dbReference type="NCBI Taxonomy" id="349934"/>
    <lineage>
        <taxon>Bacteria</taxon>
        <taxon>Bacillati</taxon>
        <taxon>Actinomycetota</taxon>
        <taxon>Actinomycetes</taxon>
        <taxon>Propionibacteriales</taxon>
        <taxon>Propionibacteriaceae</taxon>
        <taxon>Brooklawnia</taxon>
    </lineage>
</organism>
<dbReference type="EMBL" id="JAAMOZ010000001">
    <property type="protein sequence ID" value="NIH57309.1"/>
    <property type="molecule type" value="Genomic_DNA"/>
</dbReference>
<reference evidence="3 4" key="1">
    <citation type="submission" date="2020-02" db="EMBL/GenBank/DDBJ databases">
        <title>Sequencing the genomes of 1000 actinobacteria strains.</title>
        <authorList>
            <person name="Klenk H.-P."/>
        </authorList>
    </citation>
    <scope>NUCLEOTIDE SEQUENCE [LARGE SCALE GENOMIC DNA]</scope>
    <source>
        <strain evidence="3 4">DSM 19609</strain>
    </source>
</reference>
<keyword evidence="1" id="KW-1188">Viral release from host cell</keyword>
<accession>A0ABX0SG50</accession>
<evidence type="ECO:0000313" key="3">
    <source>
        <dbReference type="EMBL" id="NIH57309.1"/>
    </source>
</evidence>
<evidence type="ECO:0000256" key="1">
    <source>
        <dbReference type="ARBA" id="ARBA00022612"/>
    </source>
</evidence>
<dbReference type="InterPro" id="IPR035421">
    <property type="entry name" value="Terminase_6C"/>
</dbReference>
<evidence type="ECO:0000259" key="2">
    <source>
        <dbReference type="Pfam" id="PF17289"/>
    </source>
</evidence>
<dbReference type="NCBIfam" id="TIGR01630">
    <property type="entry name" value="psiM2_ORF9"/>
    <property type="match status" value="1"/>
</dbReference>
<evidence type="ECO:0000313" key="4">
    <source>
        <dbReference type="Proteomes" id="UP000749311"/>
    </source>
</evidence>
<sequence length="494" mass="54674">MSIPSATADAMLGMLDAAQHADALTPGQIATLIDPRTVQTPALDLIDAELDRLLATPDGRLGISMPPQEGKTTRVVRDFVIRALERNPDTRVVAGAYNQSLANRNGLMIRRAISSVPQLGLAISRDNGSKHEWELEGHRGGVLSVGRGAGVDGRPADMIVIDDPVSRTEADSELARDDCWDWWTESLSARLAPGAPVVVIMTRWHEDDLIGRLVERDTHAGWRIVNIPAQCEDPATDPLGRQAGEYMISARRNRDGTPRTREQWESRKRTVGSRVWSAMYQGHPSPAEGGLLKRDWWKRYFTPLWTTRDDGSCWAIGFDELLISADLAFKGTTTSDYVAIGVWGRRVNDAYLLDQVREQLDFVGTLHHLVALCAKWPQATLKLVEDKANGPALISMLAKRIVGIVPINPTAGKVQRAEAWAPLAESGHVWLPSDEIAPWVGDYIEELAGFPNAAHDDQVDQTSMALDRMILRPLLDEGREIDATDDYDDYRIGY</sequence>